<sequence length="320" mass="34522">MAHWRIPLMACVVLITGTAIAQSSDQRPRLRPLALAQQFNPTAAPLVAPRPKLRRFDTGRTASSVAVHKVVLEQTITEDVVAQKLTKAAVVTTRADAGDGIGQSVTVSSRQIARDGLLMSPRPQARPEGFQLAMAKRKDRATKYSLNGSVCGLRGIRGYSVKRVRGKGACGIAKPVKVSEIDGIKLTREALIGCDAARALYRWVHDSAKPTVGTKGGGLASIQLIASYSCRNRNSAKRGKLSEHAKGNAVDIAGFVLKNGTSMSVLRGWRSGEDGPTLKRLHKTACGPFRTVLGPKSNRFHQDHFHFDVAKHRGGGTYCR</sequence>
<reference evidence="3" key="2">
    <citation type="submission" date="2020-09" db="EMBL/GenBank/DDBJ databases">
        <authorList>
            <person name="Sun Q."/>
            <person name="Zhou Y."/>
        </authorList>
    </citation>
    <scope>NUCLEOTIDE SEQUENCE</scope>
    <source>
        <strain evidence="3">CGMCC 1.15880</strain>
    </source>
</reference>
<dbReference type="Pfam" id="PF06904">
    <property type="entry name" value="Extensin-like_C"/>
    <property type="match status" value="1"/>
</dbReference>
<comment type="caution">
    <text evidence="3">The sequence shown here is derived from an EMBL/GenBank/DDBJ whole genome shotgun (WGS) entry which is preliminary data.</text>
</comment>
<keyword evidence="1" id="KW-0732">Signal</keyword>
<evidence type="ECO:0000256" key="1">
    <source>
        <dbReference type="SAM" id="SignalP"/>
    </source>
</evidence>
<feature type="chain" id="PRO_5037940131" description="Extensin-like C-terminal domain-containing protein" evidence="1">
    <location>
        <begin position="22"/>
        <end position="320"/>
    </location>
</feature>
<protein>
    <recommendedName>
        <fullName evidence="2">Extensin-like C-terminal domain-containing protein</fullName>
    </recommendedName>
</protein>
<proteinExistence type="predicted"/>
<organism evidence="3 4">
    <name type="scientific">Neptunicoccus cionae</name>
    <dbReference type="NCBI Taxonomy" id="2035344"/>
    <lineage>
        <taxon>Bacteria</taxon>
        <taxon>Pseudomonadati</taxon>
        <taxon>Pseudomonadota</taxon>
        <taxon>Alphaproteobacteria</taxon>
        <taxon>Rhodobacterales</taxon>
        <taxon>Paracoccaceae</taxon>
        <taxon>Neptunicoccus</taxon>
    </lineage>
</organism>
<keyword evidence="4" id="KW-1185">Reference proteome</keyword>
<dbReference type="InterPro" id="IPR009683">
    <property type="entry name" value="Extensin-like_C"/>
</dbReference>
<reference evidence="3" key="1">
    <citation type="journal article" date="2014" name="Int. J. Syst. Evol. Microbiol.">
        <title>Complete genome sequence of Corynebacterium casei LMG S-19264T (=DSM 44701T), isolated from a smear-ripened cheese.</title>
        <authorList>
            <consortium name="US DOE Joint Genome Institute (JGI-PGF)"/>
            <person name="Walter F."/>
            <person name="Albersmeier A."/>
            <person name="Kalinowski J."/>
            <person name="Ruckert C."/>
        </authorList>
    </citation>
    <scope>NUCLEOTIDE SEQUENCE</scope>
    <source>
        <strain evidence="3">CGMCC 1.15880</strain>
    </source>
</reference>
<name>A0A916R679_9RHOB</name>
<evidence type="ECO:0000313" key="4">
    <source>
        <dbReference type="Proteomes" id="UP000628017"/>
    </source>
</evidence>
<accession>A0A916R679</accession>
<gene>
    <name evidence="3" type="ORF">GCM10011498_35070</name>
</gene>
<dbReference type="AlphaFoldDB" id="A0A916R679"/>
<evidence type="ECO:0000259" key="2">
    <source>
        <dbReference type="Pfam" id="PF06904"/>
    </source>
</evidence>
<evidence type="ECO:0000313" key="3">
    <source>
        <dbReference type="EMBL" id="GGA30883.1"/>
    </source>
</evidence>
<dbReference type="Proteomes" id="UP000628017">
    <property type="component" value="Unassembled WGS sequence"/>
</dbReference>
<dbReference type="EMBL" id="BMKA01000008">
    <property type="protein sequence ID" value="GGA30883.1"/>
    <property type="molecule type" value="Genomic_DNA"/>
</dbReference>
<feature type="domain" description="Extensin-like C-terminal" evidence="2">
    <location>
        <begin position="163"/>
        <end position="320"/>
    </location>
</feature>
<dbReference type="RefSeq" id="WP_229678621.1">
    <property type="nucleotide sequence ID" value="NZ_BMKA01000008.1"/>
</dbReference>
<feature type="signal peptide" evidence="1">
    <location>
        <begin position="1"/>
        <end position="21"/>
    </location>
</feature>